<dbReference type="PANTHER" id="PTHR43547">
    <property type="entry name" value="TWO-COMPONENT HISTIDINE KINASE"/>
    <property type="match status" value="1"/>
</dbReference>
<reference evidence="7 8" key="1">
    <citation type="submission" date="2015-11" db="EMBL/GenBank/DDBJ databases">
        <authorList>
            <person name="Lin W."/>
        </authorList>
    </citation>
    <scope>NUCLEOTIDE SEQUENCE [LARGE SCALE GENOMIC DNA]</scope>
    <source>
        <strain evidence="7 8">HCH-1</strain>
    </source>
</reference>
<dbReference type="GO" id="GO:0016301">
    <property type="term" value="F:kinase activity"/>
    <property type="evidence" value="ECO:0007669"/>
    <property type="project" value="UniProtKB-KW"/>
</dbReference>
<keyword evidence="8" id="KW-1185">Reference proteome</keyword>
<keyword evidence="7" id="KW-0418">Kinase</keyword>
<dbReference type="SMART" id="SM00387">
    <property type="entry name" value="HATPase_c"/>
    <property type="match status" value="1"/>
</dbReference>
<gene>
    <name evidence="7" type="ORF">ASN18_1595</name>
</gene>
<evidence type="ECO:0000313" key="7">
    <source>
        <dbReference type="EMBL" id="KWT85886.1"/>
    </source>
</evidence>
<dbReference type="SUPFAM" id="SSF52172">
    <property type="entry name" value="CheY-like"/>
    <property type="match status" value="1"/>
</dbReference>
<evidence type="ECO:0000256" key="2">
    <source>
        <dbReference type="ARBA" id="ARBA00012438"/>
    </source>
</evidence>
<comment type="catalytic activity">
    <reaction evidence="1">
        <text>ATP + protein L-histidine = ADP + protein N-phospho-L-histidine.</text>
        <dbReference type="EC" id="2.7.13.3"/>
    </reaction>
</comment>
<proteinExistence type="predicted"/>
<dbReference type="InterPro" id="IPR011006">
    <property type="entry name" value="CheY-like_superfamily"/>
</dbReference>
<dbReference type="Pfam" id="PF02518">
    <property type="entry name" value="HATPase_c"/>
    <property type="match status" value="1"/>
</dbReference>
<dbReference type="Gene3D" id="3.30.565.10">
    <property type="entry name" value="Histidine kinase-like ATPase, C-terminal domain"/>
    <property type="match status" value="1"/>
</dbReference>
<evidence type="ECO:0000256" key="1">
    <source>
        <dbReference type="ARBA" id="ARBA00000085"/>
    </source>
</evidence>
<evidence type="ECO:0000259" key="6">
    <source>
        <dbReference type="PROSITE" id="PS50110"/>
    </source>
</evidence>
<dbReference type="InterPro" id="IPR036890">
    <property type="entry name" value="HATPase_C_sf"/>
</dbReference>
<dbReference type="InterPro" id="IPR005467">
    <property type="entry name" value="His_kinase_dom"/>
</dbReference>
<evidence type="ECO:0000259" key="5">
    <source>
        <dbReference type="PROSITE" id="PS50109"/>
    </source>
</evidence>
<dbReference type="Gene3D" id="3.40.50.2300">
    <property type="match status" value="1"/>
</dbReference>
<feature type="modified residue" description="4-aspartylphosphate" evidence="4">
    <location>
        <position position="55"/>
    </location>
</feature>
<dbReference type="Gene3D" id="1.10.287.130">
    <property type="match status" value="1"/>
</dbReference>
<dbReference type="InterPro" id="IPR003594">
    <property type="entry name" value="HATPase_dom"/>
</dbReference>
<dbReference type="Proteomes" id="UP000060487">
    <property type="component" value="Unassembled WGS sequence"/>
</dbReference>
<dbReference type="SMART" id="SM00448">
    <property type="entry name" value="REC"/>
    <property type="match status" value="1"/>
</dbReference>
<dbReference type="CDD" id="cd19920">
    <property type="entry name" value="REC_PA4781-like"/>
    <property type="match status" value="1"/>
</dbReference>
<dbReference type="PROSITE" id="PS50110">
    <property type="entry name" value="RESPONSE_REGULATORY"/>
    <property type="match status" value="1"/>
</dbReference>
<dbReference type="PROSITE" id="PS50109">
    <property type="entry name" value="HIS_KIN"/>
    <property type="match status" value="1"/>
</dbReference>
<evidence type="ECO:0000256" key="3">
    <source>
        <dbReference type="ARBA" id="ARBA00022553"/>
    </source>
</evidence>
<dbReference type="SUPFAM" id="SSF47384">
    <property type="entry name" value="Homodimeric domain of signal transducing histidine kinase"/>
    <property type="match status" value="1"/>
</dbReference>
<keyword evidence="7" id="KW-0808">Transferase</keyword>
<name>A0ABR5SFE4_9BACT</name>
<dbReference type="EC" id="2.7.13.3" evidence="2"/>
<feature type="domain" description="Response regulatory" evidence="6">
    <location>
        <begin position="7"/>
        <end position="122"/>
    </location>
</feature>
<dbReference type="SUPFAM" id="SSF55874">
    <property type="entry name" value="ATPase domain of HSP90 chaperone/DNA topoisomerase II/histidine kinase"/>
    <property type="match status" value="1"/>
</dbReference>
<comment type="caution">
    <text evidence="7">The sequence shown here is derived from an EMBL/GenBank/DDBJ whole genome shotgun (WGS) entry which is preliminary data.</text>
</comment>
<dbReference type="PRINTS" id="PR00344">
    <property type="entry name" value="BCTRLSENSOR"/>
</dbReference>
<organism evidence="7 8">
    <name type="scientific">Candidatus Magnetominusculus xianensis</name>
    <dbReference type="NCBI Taxonomy" id="1748249"/>
    <lineage>
        <taxon>Bacteria</taxon>
        <taxon>Pseudomonadati</taxon>
        <taxon>Nitrospirota</taxon>
        <taxon>Nitrospiria</taxon>
        <taxon>Nitrospirales</taxon>
        <taxon>Nitrospiraceae</taxon>
        <taxon>Candidatus Magnetominusculus</taxon>
    </lineage>
</organism>
<dbReference type="EMBL" id="LNQR01000058">
    <property type="protein sequence ID" value="KWT85886.1"/>
    <property type="molecule type" value="Genomic_DNA"/>
</dbReference>
<dbReference type="InterPro" id="IPR001789">
    <property type="entry name" value="Sig_transdc_resp-reg_receiver"/>
</dbReference>
<accession>A0ABR5SFE4</accession>
<dbReference type="Pfam" id="PF00072">
    <property type="entry name" value="Response_reg"/>
    <property type="match status" value="1"/>
</dbReference>
<dbReference type="PANTHER" id="PTHR43547:SF2">
    <property type="entry name" value="HYBRID SIGNAL TRANSDUCTION HISTIDINE KINASE C"/>
    <property type="match status" value="1"/>
</dbReference>
<dbReference type="InterPro" id="IPR036097">
    <property type="entry name" value="HisK_dim/P_sf"/>
</dbReference>
<sequence>MDEDKMKVLIVDDDSVIRQHLRQILKDIYKLSFATSGVTALDKVQKVMPDIILLDIMMPEMDGYETCRRLKADSATADIPVIFISSLTDIDEKVEAFNCGGVDYISKPFLIPEILARVATHLKLYNFQRFLGQRVEEETEKNRLKDQLMYEQSRHIAMGELLVNIAHHWRQPLCTIGLFAQEIQDAYLHNELNENNMKNNVSTIMTELISLSYTINGFRNYYVADQVLKEFNLEDVINSTMMIVEGYFKLKGFVINKEFEDGLFISSYPNEFAQVLLNLLTNVQDVFEARHITNGIVNIRVYRDTDTNKIVITITDNGGGVCEENIHKIFDPYFTTKDKSRGTGLGLYISKLIIERSMKGTLTVKNINGWAEFRAEI</sequence>
<dbReference type="InterPro" id="IPR004358">
    <property type="entry name" value="Sig_transdc_His_kin-like_C"/>
</dbReference>
<feature type="domain" description="Histidine kinase" evidence="5">
    <location>
        <begin position="164"/>
        <end position="377"/>
    </location>
</feature>
<evidence type="ECO:0000256" key="4">
    <source>
        <dbReference type="PROSITE-ProRule" id="PRU00169"/>
    </source>
</evidence>
<keyword evidence="3 4" id="KW-0597">Phosphoprotein</keyword>
<evidence type="ECO:0000313" key="8">
    <source>
        <dbReference type="Proteomes" id="UP000060487"/>
    </source>
</evidence>
<protein>
    <recommendedName>
        <fullName evidence="2">histidine kinase</fullName>
        <ecNumber evidence="2">2.7.13.3</ecNumber>
    </recommendedName>
</protein>